<keyword evidence="3" id="KW-1185">Reference proteome</keyword>
<proteinExistence type="predicted"/>
<evidence type="ECO:0000313" key="1">
    <source>
        <dbReference type="EMBL" id="CAI9976921.1"/>
    </source>
</evidence>
<reference evidence="1" key="1">
    <citation type="submission" date="2023-06" db="EMBL/GenBank/DDBJ databases">
        <authorList>
            <person name="Kurt Z."/>
        </authorList>
    </citation>
    <scope>NUCLEOTIDE SEQUENCE</scope>
</reference>
<dbReference type="EMBL" id="CATOUU010001175">
    <property type="protein sequence ID" value="CAI9976921.1"/>
    <property type="molecule type" value="Genomic_DNA"/>
</dbReference>
<sequence>MEWCPLCSFCGTTLNWRVSRFAIDNKFGRIKYIQNQNHERLSFCVVTTLRHYLQKQTSLANYLHLSHFGITLYNTIVTKQTKVKFLEIAMNPRTIKETFLESIRYQNQNFQQRINMELYKKFGGRYHIQSRIIQPYQLARSVESDTSCTKYIYSLIILSAAKTADVSTQD</sequence>
<protein>
    <submittedName>
        <fullName evidence="2">Hypothetical_protein</fullName>
    </submittedName>
</protein>
<dbReference type="Proteomes" id="UP001642409">
    <property type="component" value="Unassembled WGS sequence"/>
</dbReference>
<evidence type="ECO:0000313" key="3">
    <source>
        <dbReference type="Proteomes" id="UP001642409"/>
    </source>
</evidence>
<dbReference type="AlphaFoldDB" id="A0AA86RFB2"/>
<reference evidence="2 3" key="2">
    <citation type="submission" date="2024-07" db="EMBL/GenBank/DDBJ databases">
        <authorList>
            <person name="Akdeniz Z."/>
        </authorList>
    </citation>
    <scope>NUCLEOTIDE SEQUENCE [LARGE SCALE GENOMIC DNA]</scope>
</reference>
<accession>A0AA86RFB2</accession>
<gene>
    <name evidence="1" type="ORF">HINF_LOCUS64566</name>
    <name evidence="2" type="ORF">HINF_LOCUS71932</name>
</gene>
<name>A0AA86RFB2_9EUKA</name>
<evidence type="ECO:0000313" key="2">
    <source>
        <dbReference type="EMBL" id="CAL6102996.1"/>
    </source>
</evidence>
<dbReference type="EMBL" id="CAXDID020000561">
    <property type="protein sequence ID" value="CAL6102996.1"/>
    <property type="molecule type" value="Genomic_DNA"/>
</dbReference>
<organism evidence="1">
    <name type="scientific">Hexamita inflata</name>
    <dbReference type="NCBI Taxonomy" id="28002"/>
    <lineage>
        <taxon>Eukaryota</taxon>
        <taxon>Metamonada</taxon>
        <taxon>Diplomonadida</taxon>
        <taxon>Hexamitidae</taxon>
        <taxon>Hexamitinae</taxon>
        <taxon>Hexamita</taxon>
    </lineage>
</organism>
<comment type="caution">
    <text evidence="1">The sequence shown here is derived from an EMBL/GenBank/DDBJ whole genome shotgun (WGS) entry which is preliminary data.</text>
</comment>